<gene>
    <name evidence="2" type="ORF">VKT23_016879</name>
</gene>
<protein>
    <recommendedName>
        <fullName evidence="1">DUF6593 domain-containing protein</fullName>
    </recommendedName>
</protein>
<dbReference type="EMBL" id="JBANRG010000066">
    <property type="protein sequence ID" value="KAK7440801.1"/>
    <property type="molecule type" value="Genomic_DNA"/>
</dbReference>
<name>A0ABR1IY19_9AGAR</name>
<accession>A0ABR1IY19</accession>
<evidence type="ECO:0000313" key="3">
    <source>
        <dbReference type="Proteomes" id="UP001498398"/>
    </source>
</evidence>
<evidence type="ECO:0000313" key="2">
    <source>
        <dbReference type="EMBL" id="KAK7440801.1"/>
    </source>
</evidence>
<dbReference type="InterPro" id="IPR046528">
    <property type="entry name" value="DUF6593"/>
</dbReference>
<keyword evidence="3" id="KW-1185">Reference proteome</keyword>
<sequence>MEAFTFSPPEPLNCNVIDSSGQLIYAVHPPKNIIGISSLSSLVISKIPGSDTPEPIATISHHKLLKDKFKFLNEELKGLEWQDNHRTFQFIAPWDSKTYAWSISDDGKEFKLRENSNRSEDVAIFQQGKHSELTDSLKPTLFITPEEKIFDGVIATFIYFTKMLRERAKEDPDHLGKKIGETAVQTIALAGAGV</sequence>
<evidence type="ECO:0000259" key="1">
    <source>
        <dbReference type="Pfam" id="PF20236"/>
    </source>
</evidence>
<organism evidence="2 3">
    <name type="scientific">Marasmiellus scandens</name>
    <dbReference type="NCBI Taxonomy" id="2682957"/>
    <lineage>
        <taxon>Eukaryota</taxon>
        <taxon>Fungi</taxon>
        <taxon>Dikarya</taxon>
        <taxon>Basidiomycota</taxon>
        <taxon>Agaricomycotina</taxon>
        <taxon>Agaricomycetes</taxon>
        <taxon>Agaricomycetidae</taxon>
        <taxon>Agaricales</taxon>
        <taxon>Marasmiineae</taxon>
        <taxon>Omphalotaceae</taxon>
        <taxon>Marasmiellus</taxon>
    </lineage>
</organism>
<proteinExistence type="predicted"/>
<feature type="domain" description="DUF6593" evidence="1">
    <location>
        <begin position="11"/>
        <end position="166"/>
    </location>
</feature>
<dbReference type="Proteomes" id="UP001498398">
    <property type="component" value="Unassembled WGS sequence"/>
</dbReference>
<dbReference type="Pfam" id="PF20236">
    <property type="entry name" value="DUF6593"/>
    <property type="match status" value="1"/>
</dbReference>
<comment type="caution">
    <text evidence="2">The sequence shown here is derived from an EMBL/GenBank/DDBJ whole genome shotgun (WGS) entry which is preliminary data.</text>
</comment>
<reference evidence="2 3" key="1">
    <citation type="submission" date="2024-01" db="EMBL/GenBank/DDBJ databases">
        <title>A draft genome for the cacao thread blight pathogen Marasmiellus scandens.</title>
        <authorList>
            <person name="Baruah I.K."/>
            <person name="Leung J."/>
            <person name="Bukari Y."/>
            <person name="Amoako-Attah I."/>
            <person name="Meinhardt L.W."/>
            <person name="Bailey B.A."/>
            <person name="Cohen S.P."/>
        </authorList>
    </citation>
    <scope>NUCLEOTIDE SEQUENCE [LARGE SCALE GENOMIC DNA]</scope>
    <source>
        <strain evidence="2 3">GH-19</strain>
    </source>
</reference>